<feature type="region of interest" description="Disordered" evidence="4">
    <location>
        <begin position="707"/>
        <end position="761"/>
    </location>
</feature>
<feature type="repeat" description="ANK" evidence="3">
    <location>
        <begin position="156"/>
        <end position="188"/>
    </location>
</feature>
<dbReference type="OrthoDB" id="341259at2759"/>
<evidence type="ECO:0000256" key="3">
    <source>
        <dbReference type="PROSITE-ProRule" id="PRU00023"/>
    </source>
</evidence>
<organism evidence="5 6">
    <name type="scientific">Fusarium duplospermum</name>
    <dbReference type="NCBI Taxonomy" id="1325734"/>
    <lineage>
        <taxon>Eukaryota</taxon>
        <taxon>Fungi</taxon>
        <taxon>Dikarya</taxon>
        <taxon>Ascomycota</taxon>
        <taxon>Pezizomycotina</taxon>
        <taxon>Sordariomycetes</taxon>
        <taxon>Hypocreomycetidae</taxon>
        <taxon>Hypocreales</taxon>
        <taxon>Nectriaceae</taxon>
        <taxon>Fusarium</taxon>
        <taxon>Fusarium solani species complex</taxon>
    </lineage>
</organism>
<feature type="region of interest" description="Disordered" evidence="4">
    <location>
        <begin position="610"/>
        <end position="630"/>
    </location>
</feature>
<dbReference type="Pfam" id="PF12796">
    <property type="entry name" value="Ank_2"/>
    <property type="match status" value="1"/>
</dbReference>
<dbReference type="Gene3D" id="1.25.40.20">
    <property type="entry name" value="Ankyrin repeat-containing domain"/>
    <property type="match status" value="2"/>
</dbReference>
<keyword evidence="2 3" id="KW-0040">ANK repeat</keyword>
<dbReference type="InterPro" id="IPR036770">
    <property type="entry name" value="Ankyrin_rpt-contain_sf"/>
</dbReference>
<feature type="compositionally biased region" description="Basic and acidic residues" evidence="4">
    <location>
        <begin position="731"/>
        <end position="741"/>
    </location>
</feature>
<evidence type="ECO:0000256" key="1">
    <source>
        <dbReference type="ARBA" id="ARBA00022737"/>
    </source>
</evidence>
<dbReference type="InterPro" id="IPR002110">
    <property type="entry name" value="Ankyrin_rpt"/>
</dbReference>
<dbReference type="AlphaFoldDB" id="A0A428PNN5"/>
<accession>A0A428PNN5</accession>
<feature type="region of interest" description="Disordered" evidence="4">
    <location>
        <begin position="1"/>
        <end position="46"/>
    </location>
</feature>
<dbReference type="Pfam" id="PF00023">
    <property type="entry name" value="Ank"/>
    <property type="match status" value="1"/>
</dbReference>
<evidence type="ECO:0000256" key="2">
    <source>
        <dbReference type="ARBA" id="ARBA00023043"/>
    </source>
</evidence>
<name>A0A428PNN5_9HYPO</name>
<comment type="caution">
    <text evidence="5">The sequence shown here is derived from an EMBL/GenBank/DDBJ whole genome shotgun (WGS) entry which is preliminary data.</text>
</comment>
<evidence type="ECO:0000313" key="5">
    <source>
        <dbReference type="EMBL" id="RSL54692.1"/>
    </source>
</evidence>
<gene>
    <name evidence="5" type="ORF">CEP54_009739</name>
</gene>
<dbReference type="PROSITE" id="PS50297">
    <property type="entry name" value="ANK_REP_REGION"/>
    <property type="match status" value="3"/>
</dbReference>
<evidence type="ECO:0000256" key="4">
    <source>
        <dbReference type="SAM" id="MobiDB-lite"/>
    </source>
</evidence>
<dbReference type="PANTHER" id="PTHR24198">
    <property type="entry name" value="ANKYRIN REPEAT AND PROTEIN KINASE DOMAIN-CONTAINING PROTEIN"/>
    <property type="match status" value="1"/>
</dbReference>
<dbReference type="SUPFAM" id="SSF48403">
    <property type="entry name" value="Ankyrin repeat"/>
    <property type="match status" value="1"/>
</dbReference>
<dbReference type="Proteomes" id="UP000288168">
    <property type="component" value="Unassembled WGS sequence"/>
</dbReference>
<keyword evidence="1" id="KW-0677">Repeat</keyword>
<feature type="compositionally biased region" description="Polar residues" evidence="4">
    <location>
        <begin position="742"/>
        <end position="751"/>
    </location>
</feature>
<dbReference type="SMART" id="SM00248">
    <property type="entry name" value="ANK"/>
    <property type="match status" value="7"/>
</dbReference>
<feature type="region of interest" description="Disordered" evidence="4">
    <location>
        <begin position="64"/>
        <end position="84"/>
    </location>
</feature>
<dbReference type="PANTHER" id="PTHR24198:SF165">
    <property type="entry name" value="ANKYRIN REPEAT-CONTAINING PROTEIN-RELATED"/>
    <property type="match status" value="1"/>
</dbReference>
<dbReference type="PROSITE" id="PS50088">
    <property type="entry name" value="ANK_REPEAT"/>
    <property type="match status" value="3"/>
</dbReference>
<reference evidence="5 6" key="1">
    <citation type="submission" date="2017-06" db="EMBL/GenBank/DDBJ databases">
        <title>Comparative genomic analysis of Ambrosia Fusariam Clade fungi.</title>
        <authorList>
            <person name="Stajich J.E."/>
            <person name="Carrillo J."/>
            <person name="Kijimoto T."/>
            <person name="Eskalen A."/>
            <person name="O'Donnell K."/>
            <person name="Kasson M."/>
        </authorList>
    </citation>
    <scope>NUCLEOTIDE SEQUENCE [LARGE SCALE GENOMIC DNA]</scope>
    <source>
        <strain evidence="5 6">NRRL62584</strain>
    </source>
</reference>
<feature type="compositionally biased region" description="Polar residues" evidence="4">
    <location>
        <begin position="613"/>
        <end position="623"/>
    </location>
</feature>
<feature type="compositionally biased region" description="Basic and acidic residues" evidence="4">
    <location>
        <begin position="752"/>
        <end position="761"/>
    </location>
</feature>
<sequence>MSQSHLASPDVGQSESHDADSDQLNMKIPETATDSKAAKITGEPSLTGSQRIDLWYTKIEEPGGHHEEAENDDQDGSGLCEDGTLTPLHELLESIENDDDGSYKLEKQVDQWKKIINVRSPEHQDTALHMAVRKGFNKVARQLLTAGAEVNIENGKGELPLHLGCEDGNQQLVEMLLEEGADPEHADASGIYPLHSAVVHGFGATVISNLLGFKRSVINQAVGDAHWTPLNKAIYYGHEDVVDTLLEGGASLYIQDSDGWTPLMTTIKTRQYSTFHKLLRHLKKSPAERDVVNIPDDDGITPLMELVSSEPGKSINHVEYLLRMNPHINVTDKDEKTALHYAMASLAPWMETEIGGACMDVALELVSFSPVKTLMHLDKDGETAFDVAFDKCGKSQITVFQPLLHSLVERLVEGESIEEPLCWAIYRPERHTFALKLFQKKFAAENSQDLMHDQWGIVEWAIYARMPRVLQTYLRTLGLGGRTSGNERIERSISNGRALIKTLVEKVRQSSMPFAEWNSTSGANPAMDAQILRDMEDILDYLYTEKAEKPSKPLKLSKPDGRMRSSLRRFRAAIIQSSFVKFRTIQEVLYDDDSMSHMQDIAKRLEQFDYTPHVSSDNSSQTSKEPREDTRARAQFTWIHLPSTNMVWMEDMTKKILKGEGCGKSEAEKVTSFLRSSWIEIPDRTSTSRFMRPRYVVKKADIATEQDAGDENTLKDASEQGSIRTGNRSLSSEKDQGEERSMSSQETSSTPVDRDPDGTEKDKSFAVSAIYMPYLYFSTYHQSESGGQVAATTNPSYHERRLQDEIRMREELFKAYENSVIHQPTTLDEFYYQFASDEDSVIDRNSRNKDQVVTRYLLGGDIEKQRLWPLLRVGQLWIWTIDESGLPVALTTPQLLALRILNCLIEWLITSTSCATNHIRDNLVTDILGHVREEVYNGSLRSEPTSATEMSRLIVDYCIGAYDRKRSHQDERLHQAERSIHQIFSDSINEIERRQPKMFRLSYGHHGHAAHTSDTMKDIQTALSTVAKQLYYVRDVRDELNILMSIARFQCKVQSNMAGSSPKEDLSSDYVLENIKTLVQAAFTLQESDISGFQSQLANWQTSESVRQGEESVKQGKIVLIFTIVTVCSCAFDTSYTSSLIRLEGED</sequence>
<feature type="repeat" description="ANK" evidence="3">
    <location>
        <begin position="123"/>
        <end position="155"/>
    </location>
</feature>
<feature type="compositionally biased region" description="Polar residues" evidence="4">
    <location>
        <begin position="1"/>
        <end position="14"/>
    </location>
</feature>
<dbReference type="STRING" id="1325734.A0A428PNN5"/>
<feature type="compositionally biased region" description="Polar residues" evidence="4">
    <location>
        <begin position="719"/>
        <end position="730"/>
    </location>
</feature>
<keyword evidence="6" id="KW-1185">Reference proteome</keyword>
<proteinExistence type="predicted"/>
<dbReference type="EMBL" id="NKCI01000108">
    <property type="protein sequence ID" value="RSL54692.1"/>
    <property type="molecule type" value="Genomic_DNA"/>
</dbReference>
<feature type="repeat" description="ANK" evidence="3">
    <location>
        <begin position="225"/>
        <end position="257"/>
    </location>
</feature>
<evidence type="ECO:0000313" key="6">
    <source>
        <dbReference type="Proteomes" id="UP000288168"/>
    </source>
</evidence>
<protein>
    <submittedName>
        <fullName evidence="5">Uncharacterized protein</fullName>
    </submittedName>
</protein>